<accession>A0A2Z4GDS8</accession>
<protein>
    <submittedName>
        <fullName evidence="1">2-keto-3-deoxy-galactonokinase</fullName>
    </submittedName>
</protein>
<dbReference type="GO" id="GO:0008671">
    <property type="term" value="F:2-dehydro-3-deoxygalactonokinase activity"/>
    <property type="evidence" value="ECO:0007669"/>
    <property type="project" value="InterPro"/>
</dbReference>
<dbReference type="Pfam" id="PF05035">
    <property type="entry name" value="DGOK"/>
    <property type="match status" value="1"/>
</dbReference>
<dbReference type="Gene3D" id="3.30.420.310">
    <property type="entry name" value="2-keto-3-deoxy-galactonokinase, C-terminal domain"/>
    <property type="match status" value="1"/>
</dbReference>
<dbReference type="InterPro" id="IPR007729">
    <property type="entry name" value="DGOK"/>
</dbReference>
<keyword evidence="1" id="KW-0418">Kinase</keyword>
<evidence type="ECO:0000313" key="1">
    <source>
        <dbReference type="EMBL" id="AWV99301.1"/>
    </source>
</evidence>
<reference evidence="1 2" key="1">
    <citation type="submission" date="2018-05" db="EMBL/GenBank/DDBJ databases">
        <title>Complete genome sequence of Arcticibacterium luteifluviistationis SM1504T, a cytophagaceae bacterium isolated from Arctic surface seawater.</title>
        <authorList>
            <person name="Li Y."/>
            <person name="Qin Q.-L."/>
        </authorList>
    </citation>
    <scope>NUCLEOTIDE SEQUENCE [LARGE SCALE GENOMIC DNA]</scope>
    <source>
        <strain evidence="1 2">SM1504</strain>
    </source>
</reference>
<dbReference type="Proteomes" id="UP000249873">
    <property type="component" value="Chromosome"/>
</dbReference>
<dbReference type="InterPro" id="IPR042257">
    <property type="entry name" value="DGOK_C"/>
</dbReference>
<dbReference type="Gene3D" id="3.30.420.300">
    <property type="entry name" value="2-keto-3-deoxy-galactonokinase, substrate binding domain"/>
    <property type="match status" value="1"/>
</dbReference>
<dbReference type="InterPro" id="IPR042258">
    <property type="entry name" value="DGOK_N"/>
</dbReference>
<evidence type="ECO:0000313" key="2">
    <source>
        <dbReference type="Proteomes" id="UP000249873"/>
    </source>
</evidence>
<dbReference type="GO" id="GO:0034194">
    <property type="term" value="P:D-galactonate catabolic process"/>
    <property type="evidence" value="ECO:0007669"/>
    <property type="project" value="InterPro"/>
</dbReference>
<gene>
    <name evidence="1" type="ORF">DJ013_14455</name>
</gene>
<dbReference type="OrthoDB" id="256574at2"/>
<dbReference type="KEGG" id="als:DJ013_14455"/>
<name>A0A2Z4GDS8_9BACT</name>
<dbReference type="AlphaFoldDB" id="A0A2Z4GDS8"/>
<keyword evidence="2" id="KW-1185">Reference proteome</keyword>
<dbReference type="EMBL" id="CP029480">
    <property type="protein sequence ID" value="AWV99301.1"/>
    <property type="molecule type" value="Genomic_DNA"/>
</dbReference>
<organism evidence="1 2">
    <name type="scientific">Arcticibacterium luteifluviistationis</name>
    <dbReference type="NCBI Taxonomy" id="1784714"/>
    <lineage>
        <taxon>Bacteria</taxon>
        <taxon>Pseudomonadati</taxon>
        <taxon>Bacteroidota</taxon>
        <taxon>Cytophagia</taxon>
        <taxon>Cytophagales</taxon>
        <taxon>Leadbetterellaceae</taxon>
        <taxon>Arcticibacterium</taxon>
    </lineage>
</organism>
<sequence length="333" mass="36975">MKHIKNLIIGCDWGTSFFRLRVIDSSTNSVLAELTSEDGIAKTNKKVEKESDRFGLFCEVISENLDALKTKVDFEIDSLTIVLSGMASSSIGMKELPYGHLPFGVRDAFGLDVEVFENNASFPNPLILISGLRDKHDVMRGEEVQLLGLAHLMEFSKEEETIIILPGTHSKHCFVKNGVLNHFQTYLTGELYQILSEYSILSNSVTKETLKAWTPKASEAFSKGVLDAKDSSMLVNLFKVRTNFLFSEMDKPENALYLSGLLIGEELGNISLPSDSRPIILCGGENMNVLYKKAVEALGIESRTQFVADDILIKSTIAGQSEVFKIHNKKLND</sequence>
<keyword evidence="1" id="KW-0808">Transferase</keyword>
<proteinExistence type="predicted"/>
<dbReference type="RefSeq" id="WP_111372591.1">
    <property type="nucleotide sequence ID" value="NZ_CP029480.1"/>
</dbReference>